<dbReference type="Proteomes" id="UP000886005">
    <property type="component" value="Unassembled WGS sequence"/>
</dbReference>
<dbReference type="InterPro" id="IPR011050">
    <property type="entry name" value="Pectin_lyase_fold/virulence"/>
</dbReference>
<name>A0A7V1LKC4_CALAY</name>
<accession>A0A7V1LKC4</accession>
<evidence type="ECO:0000256" key="1">
    <source>
        <dbReference type="SAM" id="SignalP"/>
    </source>
</evidence>
<dbReference type="InterPro" id="IPR006626">
    <property type="entry name" value="PbH1"/>
</dbReference>
<protein>
    <submittedName>
        <fullName evidence="3">Nitrous oxide reductase family maturation protein NosD</fullName>
    </submittedName>
</protein>
<dbReference type="InterPro" id="IPR026464">
    <property type="entry name" value="NosD_copper_fam"/>
</dbReference>
<dbReference type="EMBL" id="DRLD01000071">
    <property type="protein sequence ID" value="HED09574.1"/>
    <property type="molecule type" value="Genomic_DNA"/>
</dbReference>
<dbReference type="InterPro" id="IPR012334">
    <property type="entry name" value="Pectin_lyas_fold"/>
</dbReference>
<dbReference type="Gene3D" id="2.160.20.10">
    <property type="entry name" value="Single-stranded right-handed beta-helix, Pectin lyase-like"/>
    <property type="match status" value="2"/>
</dbReference>
<dbReference type="InterPro" id="IPR006633">
    <property type="entry name" value="Carb-bd_sugar_hydrolysis-dom"/>
</dbReference>
<dbReference type="SUPFAM" id="SSF51126">
    <property type="entry name" value="Pectin lyase-like"/>
    <property type="match status" value="1"/>
</dbReference>
<sequence>MRLRIQKLLAILLLFSGVLSATSRVVGPQEKIKTIAEALATSAPGDTVFIQPGTYQEETIYIDKPMVIIGRGYPVIDGMNKGYVLEVRSDSVTVKGLLLINVQKSYTKAYAAIHVYGSKYFVIEGNKLRNSFFGILVERSKDGIIHGNTVMGNAVTEQSSGNGIHAWHSDRLTISNNHVEGMRDGIYLEFVNNSKIIGNVSRNNIRYGLHFMFSNDDLYLKNRFENNGAGVAVMFSKRIDMRENEFMLNWGSASYGLLLKEILEGEIVGNTFNKNTIGISADGASKISFSHNNFDNNGWAIRFHGACYDNNIVNNNFRHNALDISYKGPMNGNIFDQNYWSEYAGYDLDKNNVGDVPYRPVKLFSYVVNKTPETIILLRSLFVDIINFSEKVSPIMTPDNLKDNRPLMKPVKINDRS</sequence>
<reference evidence="3" key="1">
    <citation type="journal article" date="2020" name="mSystems">
        <title>Genome- and Community-Level Interaction Insights into Carbon Utilization and Element Cycling Functions of Hydrothermarchaeota in Hydrothermal Sediment.</title>
        <authorList>
            <person name="Zhou Z."/>
            <person name="Liu Y."/>
            <person name="Xu W."/>
            <person name="Pan J."/>
            <person name="Luo Z.H."/>
            <person name="Li M."/>
        </authorList>
    </citation>
    <scope>NUCLEOTIDE SEQUENCE [LARGE SCALE GENOMIC DNA]</scope>
    <source>
        <strain evidence="3">HyVt-456</strain>
    </source>
</reference>
<dbReference type="SMART" id="SM00710">
    <property type="entry name" value="PbH1"/>
    <property type="match status" value="10"/>
</dbReference>
<dbReference type="NCBIfam" id="TIGR03804">
    <property type="entry name" value="para_beta_helix"/>
    <property type="match status" value="2"/>
</dbReference>
<feature type="chain" id="PRO_5030909926" evidence="1">
    <location>
        <begin position="22"/>
        <end position="417"/>
    </location>
</feature>
<proteinExistence type="predicted"/>
<evidence type="ECO:0000313" key="3">
    <source>
        <dbReference type="EMBL" id="HED09574.1"/>
    </source>
</evidence>
<dbReference type="SMART" id="SM00722">
    <property type="entry name" value="CASH"/>
    <property type="match status" value="1"/>
</dbReference>
<dbReference type="InterPro" id="IPR007742">
    <property type="entry name" value="NosD_dom"/>
</dbReference>
<keyword evidence="1" id="KW-0732">Signal</keyword>
<evidence type="ECO:0000259" key="2">
    <source>
        <dbReference type="SMART" id="SM00722"/>
    </source>
</evidence>
<gene>
    <name evidence="3" type="primary">nosD</name>
    <name evidence="3" type="ORF">ENJ10_02710</name>
</gene>
<dbReference type="Pfam" id="PF05048">
    <property type="entry name" value="NosD"/>
    <property type="match status" value="1"/>
</dbReference>
<organism evidence="3">
    <name type="scientific">Caldithrix abyssi</name>
    <dbReference type="NCBI Taxonomy" id="187145"/>
    <lineage>
        <taxon>Bacteria</taxon>
        <taxon>Pseudomonadati</taxon>
        <taxon>Calditrichota</taxon>
        <taxon>Calditrichia</taxon>
        <taxon>Calditrichales</taxon>
        <taxon>Calditrichaceae</taxon>
        <taxon>Caldithrix</taxon>
    </lineage>
</organism>
<feature type="domain" description="Carbohydrate-binding/sugar hydrolysis" evidence="2">
    <location>
        <begin position="50"/>
        <end position="189"/>
    </location>
</feature>
<dbReference type="InterPro" id="IPR022441">
    <property type="entry name" value="Para_beta_helix_rpt-2"/>
</dbReference>
<dbReference type="AlphaFoldDB" id="A0A7V1LKC4"/>
<dbReference type="NCBIfam" id="TIGR04247">
    <property type="entry name" value="NosD_copper_fam"/>
    <property type="match status" value="1"/>
</dbReference>
<comment type="caution">
    <text evidence="3">The sequence shown here is derived from an EMBL/GenBank/DDBJ whole genome shotgun (WGS) entry which is preliminary data.</text>
</comment>
<feature type="signal peptide" evidence="1">
    <location>
        <begin position="1"/>
        <end position="21"/>
    </location>
</feature>